<proteinExistence type="predicted"/>
<dbReference type="Proteomes" id="UP000738359">
    <property type="component" value="Unassembled WGS sequence"/>
</dbReference>
<dbReference type="InterPro" id="IPR006614">
    <property type="entry name" value="Peroxin/Ferlin"/>
</dbReference>
<reference evidence="3" key="1">
    <citation type="journal article" date="2020" name="Fungal Divers.">
        <title>Resolving the Mortierellaceae phylogeny through synthesis of multi-gene phylogenetics and phylogenomics.</title>
        <authorList>
            <person name="Vandepol N."/>
            <person name="Liber J."/>
            <person name="Desiro A."/>
            <person name="Na H."/>
            <person name="Kennedy M."/>
            <person name="Barry K."/>
            <person name="Grigoriev I.V."/>
            <person name="Miller A.N."/>
            <person name="O'Donnell K."/>
            <person name="Stajich J.E."/>
            <person name="Bonito G."/>
        </authorList>
    </citation>
    <scope>NUCLEOTIDE SEQUENCE</scope>
    <source>
        <strain evidence="3">CK1249</strain>
    </source>
</reference>
<gene>
    <name evidence="3" type="ORF">BGZ70_010628</name>
</gene>
<feature type="domain" description="Peroxin/Ferlin" evidence="2">
    <location>
        <begin position="275"/>
        <end position="310"/>
    </location>
</feature>
<dbReference type="GO" id="GO:0007031">
    <property type="term" value="P:peroxisome organization"/>
    <property type="evidence" value="ECO:0007669"/>
    <property type="project" value="UniProtKB-ARBA"/>
</dbReference>
<feature type="compositionally biased region" description="Polar residues" evidence="1">
    <location>
        <begin position="1"/>
        <end position="12"/>
    </location>
</feature>
<dbReference type="OrthoDB" id="72441at2759"/>
<comment type="caution">
    <text evidence="3">The sequence shown here is derived from an EMBL/GenBank/DDBJ whole genome shotgun (WGS) entry which is preliminary data.</text>
</comment>
<feature type="region of interest" description="Disordered" evidence="1">
    <location>
        <begin position="345"/>
        <end position="377"/>
    </location>
</feature>
<protein>
    <recommendedName>
        <fullName evidence="2">Peroxin/Ferlin domain-containing protein</fullName>
    </recommendedName>
</protein>
<feature type="compositionally biased region" description="Basic and acidic residues" evidence="1">
    <location>
        <begin position="354"/>
        <end position="364"/>
    </location>
</feature>
<feature type="compositionally biased region" description="Low complexity" evidence="1">
    <location>
        <begin position="48"/>
        <end position="59"/>
    </location>
</feature>
<name>A0A9P6IYS2_MORAP</name>
<feature type="region of interest" description="Disordered" evidence="1">
    <location>
        <begin position="1"/>
        <end position="144"/>
    </location>
</feature>
<evidence type="ECO:0000259" key="2">
    <source>
        <dbReference type="SMART" id="SM00694"/>
    </source>
</evidence>
<evidence type="ECO:0000313" key="4">
    <source>
        <dbReference type="Proteomes" id="UP000738359"/>
    </source>
</evidence>
<dbReference type="InterPro" id="IPR010482">
    <property type="entry name" value="TECPR1-like_DysF"/>
</dbReference>
<dbReference type="Pfam" id="PF06398">
    <property type="entry name" value="Pex24p"/>
    <property type="match status" value="1"/>
</dbReference>
<sequence>MEQTIPSDTMTQRPEVAQPDNSIPTEGLPSRSPNYTRNEAHREDEAACDSSSNEDSNSNLIGAIELLPEDQAQKEEERAAAKIKQKLRPLSKFSNARRNVNDSTHSKHATPPEDTSRANESAEILTSEDEEQGAPSEGSAKGFSVDGARASLSSMSGETSCTKKESMLIELETPRLIDAKTDVGDRRYFQCPGDPEPEGDFVYDFLYQHQRGAFFLGTPNFSSKSLLPVDPDEWTDQFFESSAMETSDYGLPDPSWEWVHKSWLVDMTGDVDEDGWEYAMTFHGSPWHGNYEIFRSFARRRRWLRLRKRKGKTLGKPRPLPERTYPSAVDAASWAKVDASPLDLEEPSPFPPVDQDHAGGKDRSNATSSGSLLVPPQRSNPVDLYKILKKARSDREKLAYTAQYVVRYPGQLEDLGERLDKYLGLLDYESSRREFLSLLAVYGPAEKAAVVEAAKRLEFYSDQKMLQASLLKTTEA</sequence>
<feature type="compositionally biased region" description="Polar residues" evidence="1">
    <location>
        <begin position="92"/>
        <end position="103"/>
    </location>
</feature>
<organism evidence="3 4">
    <name type="scientific">Mortierella alpina</name>
    <name type="common">Oleaginous fungus</name>
    <name type="synonym">Mortierella renispora</name>
    <dbReference type="NCBI Taxonomy" id="64518"/>
    <lineage>
        <taxon>Eukaryota</taxon>
        <taxon>Fungi</taxon>
        <taxon>Fungi incertae sedis</taxon>
        <taxon>Mucoromycota</taxon>
        <taxon>Mortierellomycotina</taxon>
        <taxon>Mortierellomycetes</taxon>
        <taxon>Mortierellales</taxon>
        <taxon>Mortierellaceae</taxon>
        <taxon>Mortierella</taxon>
    </lineage>
</organism>
<dbReference type="SMART" id="SM00694">
    <property type="entry name" value="DysFC"/>
    <property type="match status" value="1"/>
</dbReference>
<accession>A0A9P6IYS2</accession>
<dbReference type="EMBL" id="JAAAHY010000984">
    <property type="protein sequence ID" value="KAF9954227.1"/>
    <property type="molecule type" value="Genomic_DNA"/>
</dbReference>
<evidence type="ECO:0000313" key="3">
    <source>
        <dbReference type="EMBL" id="KAF9954227.1"/>
    </source>
</evidence>
<keyword evidence="4" id="KW-1185">Reference proteome</keyword>
<evidence type="ECO:0000256" key="1">
    <source>
        <dbReference type="SAM" id="MobiDB-lite"/>
    </source>
</evidence>
<dbReference type="AlphaFoldDB" id="A0A9P6IYS2"/>
<dbReference type="GO" id="GO:0005778">
    <property type="term" value="C:peroxisomal membrane"/>
    <property type="evidence" value="ECO:0007669"/>
    <property type="project" value="UniProtKB-ARBA"/>
</dbReference>
<feature type="compositionally biased region" description="Basic and acidic residues" evidence="1">
    <location>
        <begin position="71"/>
        <end position="80"/>
    </location>
</feature>